<proteinExistence type="predicted"/>
<evidence type="ECO:0000313" key="2">
    <source>
        <dbReference type="EMBL" id="MBW5485376.1"/>
    </source>
</evidence>
<evidence type="ECO:0000259" key="1">
    <source>
        <dbReference type="Pfam" id="PF02771"/>
    </source>
</evidence>
<sequence length="130" mass="13254">MTDHLDLLHSDTEEELRSAVRALLADRSAPAAVLARAESGAGHDPALWRTLARDIGTAGLLVPEKLGGQGASHREAAVVLEELGRAVAHLPYLTSAVVATEALLACPGPAAAALLHDLAAGDTVCATALP</sequence>
<dbReference type="SUPFAM" id="SSF56645">
    <property type="entry name" value="Acyl-CoA dehydrogenase NM domain-like"/>
    <property type="match status" value="1"/>
</dbReference>
<dbReference type="RefSeq" id="WP_219670279.1">
    <property type="nucleotide sequence ID" value="NZ_WTFF01000246.1"/>
</dbReference>
<dbReference type="InterPro" id="IPR037069">
    <property type="entry name" value="AcylCoA_DH/ox_N_sf"/>
</dbReference>
<dbReference type="EMBL" id="WTFF01000246">
    <property type="protein sequence ID" value="MBW5485376.1"/>
    <property type="molecule type" value="Genomic_DNA"/>
</dbReference>
<reference evidence="2 3" key="1">
    <citation type="submission" date="2019-12" db="EMBL/GenBank/DDBJ databases">
        <title>Genome sequence of Streptomyces bambusae.</title>
        <authorList>
            <person name="Bansal K."/>
            <person name="Choksket S."/>
            <person name="Korpole S."/>
            <person name="Patil P.B."/>
        </authorList>
    </citation>
    <scope>NUCLEOTIDE SEQUENCE [LARGE SCALE GENOMIC DNA]</scope>
    <source>
        <strain evidence="2 3">SK60</strain>
    </source>
</reference>
<feature type="domain" description="Acyl-CoA dehydrogenase/oxidase N-terminal" evidence="1">
    <location>
        <begin position="10"/>
        <end position="98"/>
    </location>
</feature>
<feature type="non-terminal residue" evidence="2">
    <location>
        <position position="130"/>
    </location>
</feature>
<dbReference type="Proteomes" id="UP000812013">
    <property type="component" value="Unassembled WGS sequence"/>
</dbReference>
<evidence type="ECO:0000313" key="3">
    <source>
        <dbReference type="Proteomes" id="UP000812013"/>
    </source>
</evidence>
<dbReference type="Pfam" id="PF02771">
    <property type="entry name" value="Acyl-CoA_dh_N"/>
    <property type="match status" value="1"/>
</dbReference>
<dbReference type="InterPro" id="IPR013786">
    <property type="entry name" value="AcylCoA_DH/ox_N"/>
</dbReference>
<comment type="caution">
    <text evidence="2">The sequence shown here is derived from an EMBL/GenBank/DDBJ whole genome shotgun (WGS) entry which is preliminary data.</text>
</comment>
<dbReference type="Gene3D" id="1.10.540.10">
    <property type="entry name" value="Acyl-CoA dehydrogenase/oxidase, N-terminal domain"/>
    <property type="match status" value="1"/>
</dbReference>
<name>A0ABS6ZFA6_9ACTN</name>
<keyword evidence="3" id="KW-1185">Reference proteome</keyword>
<accession>A0ABS6ZFA6</accession>
<gene>
    <name evidence="2" type="ORF">GPJ59_26750</name>
</gene>
<dbReference type="InterPro" id="IPR009100">
    <property type="entry name" value="AcylCoA_DH/oxidase_NM_dom_sf"/>
</dbReference>
<organism evidence="2 3">
    <name type="scientific">Streptomyces bambusae</name>
    <dbReference type="NCBI Taxonomy" id="1550616"/>
    <lineage>
        <taxon>Bacteria</taxon>
        <taxon>Bacillati</taxon>
        <taxon>Actinomycetota</taxon>
        <taxon>Actinomycetes</taxon>
        <taxon>Kitasatosporales</taxon>
        <taxon>Streptomycetaceae</taxon>
        <taxon>Streptomyces</taxon>
    </lineage>
</organism>
<protein>
    <submittedName>
        <fullName evidence="2">Acyl-CoA dehydrogenase</fullName>
    </submittedName>
</protein>